<proteinExistence type="predicted"/>
<dbReference type="GO" id="GO:0008270">
    <property type="term" value="F:zinc ion binding"/>
    <property type="evidence" value="ECO:0007669"/>
    <property type="project" value="UniProtKB-KW"/>
</dbReference>
<feature type="compositionally biased region" description="Low complexity" evidence="5">
    <location>
        <begin position="581"/>
        <end position="606"/>
    </location>
</feature>
<reference evidence="7" key="1">
    <citation type="submission" date="2022-10" db="EMBL/GenBank/DDBJ databases">
        <title>Adaptive evolution leads to modifications in subtelomeric GC content in a zoonotic Cryptosporidium species.</title>
        <authorList>
            <person name="Li J."/>
            <person name="Feng Y."/>
            <person name="Xiao L."/>
        </authorList>
    </citation>
    <scope>NUCLEOTIDE SEQUENCE</scope>
    <source>
        <strain evidence="7">33844</strain>
    </source>
</reference>
<evidence type="ECO:0000256" key="5">
    <source>
        <dbReference type="SAM" id="MobiDB-lite"/>
    </source>
</evidence>
<dbReference type="SMART" id="SM00547">
    <property type="entry name" value="ZnF_RBZ"/>
    <property type="match status" value="1"/>
</dbReference>
<dbReference type="SUPFAM" id="SSF90209">
    <property type="entry name" value="Ran binding protein zinc finger-like"/>
    <property type="match status" value="1"/>
</dbReference>
<keyword evidence="3" id="KW-0862">Zinc</keyword>
<evidence type="ECO:0000256" key="4">
    <source>
        <dbReference type="PROSITE-ProRule" id="PRU00322"/>
    </source>
</evidence>
<dbReference type="PROSITE" id="PS50199">
    <property type="entry name" value="ZF_RANBP2_2"/>
    <property type="match status" value="1"/>
</dbReference>
<gene>
    <name evidence="7" type="ORF">OJ253_3601</name>
</gene>
<dbReference type="InterPro" id="IPR036443">
    <property type="entry name" value="Znf_RanBP2_sf"/>
</dbReference>
<dbReference type="InterPro" id="IPR001876">
    <property type="entry name" value="Znf_RanBP2"/>
</dbReference>
<feature type="region of interest" description="Disordered" evidence="5">
    <location>
        <begin position="358"/>
        <end position="388"/>
    </location>
</feature>
<feature type="region of interest" description="Disordered" evidence="5">
    <location>
        <begin position="510"/>
        <end position="620"/>
    </location>
</feature>
<feature type="compositionally biased region" description="Low complexity" evidence="5">
    <location>
        <begin position="10"/>
        <end position="33"/>
    </location>
</feature>
<feature type="compositionally biased region" description="Low complexity" evidence="5">
    <location>
        <begin position="256"/>
        <end position="280"/>
    </location>
</feature>
<comment type="caution">
    <text evidence="7">The sequence shown here is derived from an EMBL/GenBank/DDBJ whole genome shotgun (WGS) entry which is preliminary data.</text>
</comment>
<dbReference type="AlphaFoldDB" id="A0A9D5HVT7"/>
<evidence type="ECO:0000256" key="2">
    <source>
        <dbReference type="ARBA" id="ARBA00022771"/>
    </source>
</evidence>
<evidence type="ECO:0000259" key="6">
    <source>
        <dbReference type="PROSITE" id="PS50199"/>
    </source>
</evidence>
<dbReference type="PROSITE" id="PS01358">
    <property type="entry name" value="ZF_RANBP2_1"/>
    <property type="match status" value="1"/>
</dbReference>
<keyword evidence="2 4" id="KW-0863">Zinc-finger</keyword>
<dbReference type="EMBL" id="JAPCXC010000134">
    <property type="protein sequence ID" value="KAJ1604561.1"/>
    <property type="molecule type" value="Genomic_DNA"/>
</dbReference>
<evidence type="ECO:0000313" key="7">
    <source>
        <dbReference type="EMBL" id="KAJ1604561.1"/>
    </source>
</evidence>
<feature type="region of interest" description="Disordered" evidence="5">
    <location>
        <begin position="1"/>
        <end position="33"/>
    </location>
</feature>
<name>A0A9D5HVT7_9CRYT</name>
<evidence type="ECO:0000256" key="1">
    <source>
        <dbReference type="ARBA" id="ARBA00022723"/>
    </source>
</evidence>
<feature type="compositionally biased region" description="Polar residues" evidence="5">
    <location>
        <begin position="539"/>
        <end position="575"/>
    </location>
</feature>
<keyword evidence="1" id="KW-0479">Metal-binding</keyword>
<organism evidence="7">
    <name type="scientific">Cryptosporidium canis</name>
    <dbReference type="NCBI Taxonomy" id="195482"/>
    <lineage>
        <taxon>Eukaryota</taxon>
        <taxon>Sar</taxon>
        <taxon>Alveolata</taxon>
        <taxon>Apicomplexa</taxon>
        <taxon>Conoidasida</taxon>
        <taxon>Coccidia</taxon>
        <taxon>Eucoccidiorida</taxon>
        <taxon>Eimeriorina</taxon>
        <taxon>Cryptosporidiidae</taxon>
        <taxon>Cryptosporidium</taxon>
    </lineage>
</organism>
<dbReference type="Proteomes" id="UP001067231">
    <property type="component" value="Unassembled WGS sequence"/>
</dbReference>
<protein>
    <submittedName>
        <fullName evidence="7">Little finger domain-containing protein</fullName>
    </submittedName>
</protein>
<dbReference type="Gene3D" id="4.10.1060.10">
    <property type="entry name" value="Zinc finger, RanBP2-type"/>
    <property type="match status" value="1"/>
</dbReference>
<accession>A0A9D5HVT7</accession>
<sequence>MGLDFDHKPISSITSSTTTTPSTSTSKSASTPSIASMINGASTFTTDQSYFDEISNMIDNSHLETPQTCRIGNSSHLLRIPKQQQGIGGTSCSGTVHHGVVSQTSCSAESGGGGKILLSKEQQSATKEPPVSGTHPAGVMNGSAMMGIFSSPKSFVCTLSSTRSTSAPYTPTVVDECSPPCSLPAPPGSDPFAISGFGSETRSTDPIPGDFSAPLLNYLNDGLGSDSWGGFVPYSKITDYCFDNSPEGGNLGSSGGASITHSHGSSTAASTPSSGLGSSISQGKWNGSVLAGSGCVNTPGPGNKAVSASPSSQPSTKATEILDSLLMDIIKEGHAGNIFEYASYVLNSATSLLAIRFNKEPPTSQPPPPSGSAPSPAGGGNWSPNALGVGGPNFAAPTMLAHPDEFKNPSSFLKIYGDPLCGKQPSSSAISASHDFQTGSSGAGFPNANPMKGQNGNWACCKCSNVNFPRRFRCFKCGEYRDEVGDKIVAEYAKHVYLHHLKAYRSFNSGNAGGGSGRSGMNQGASSSFGEGMQPMFVQRSNSNNGGFMPASPSNLNYMDSSGTNNGSKHQSSPTPGEEAGGSNSNSTCSTNSTVVSPVSSGSITSQTAKKSSKVLTAGL</sequence>
<dbReference type="OrthoDB" id="1878647at2759"/>
<feature type="region of interest" description="Disordered" evidence="5">
    <location>
        <begin position="252"/>
        <end position="280"/>
    </location>
</feature>
<evidence type="ECO:0000256" key="3">
    <source>
        <dbReference type="ARBA" id="ARBA00022833"/>
    </source>
</evidence>
<feature type="domain" description="RanBP2-type" evidence="6">
    <location>
        <begin position="454"/>
        <end position="483"/>
    </location>
</feature>